<dbReference type="PANTHER" id="PTHR21600">
    <property type="entry name" value="MITOCHONDRIAL RNA PSEUDOURIDINE SYNTHASE"/>
    <property type="match status" value="1"/>
</dbReference>
<dbReference type="Proteomes" id="UP000054408">
    <property type="component" value="Unassembled WGS sequence"/>
</dbReference>
<dbReference type="eggNOG" id="KOG1919">
    <property type="taxonomic scope" value="Eukaryota"/>
</dbReference>
<feature type="compositionally biased region" description="Low complexity" evidence="3">
    <location>
        <begin position="26"/>
        <end position="48"/>
    </location>
</feature>
<evidence type="ECO:0000256" key="2">
    <source>
        <dbReference type="SAM" id="Coils"/>
    </source>
</evidence>
<feature type="coiled-coil region" evidence="2">
    <location>
        <begin position="60"/>
        <end position="87"/>
    </location>
</feature>
<dbReference type="Gene3D" id="3.30.2350.10">
    <property type="entry name" value="Pseudouridine synthase"/>
    <property type="match status" value="1"/>
</dbReference>
<reference evidence="5 6" key="1">
    <citation type="submission" date="2010-05" db="EMBL/GenBank/DDBJ databases">
        <title>The Genome Sequence of Thecamonas trahens ATCC 50062.</title>
        <authorList>
            <consortium name="The Broad Institute Genome Sequencing Platform"/>
            <person name="Russ C."/>
            <person name="Cuomo C."/>
            <person name="Shea T."/>
            <person name="Young S.K."/>
            <person name="Zeng Q."/>
            <person name="Koehrsen M."/>
            <person name="Haas B."/>
            <person name="Borodovsky M."/>
            <person name="Guigo R."/>
            <person name="Alvarado L."/>
            <person name="Berlin A."/>
            <person name="Bochicchio J."/>
            <person name="Borenstein D."/>
            <person name="Chapman S."/>
            <person name="Chen Z."/>
            <person name="Freedman E."/>
            <person name="Gellesch M."/>
            <person name="Goldberg J."/>
            <person name="Griggs A."/>
            <person name="Gujja S."/>
            <person name="Heilman E."/>
            <person name="Heiman D."/>
            <person name="Hepburn T."/>
            <person name="Howarth C."/>
            <person name="Jen D."/>
            <person name="Larson L."/>
            <person name="Mehta T."/>
            <person name="Park D."/>
            <person name="Pearson M."/>
            <person name="Roberts A."/>
            <person name="Saif S."/>
            <person name="Shenoy N."/>
            <person name="Sisk P."/>
            <person name="Stolte C."/>
            <person name="Sykes S."/>
            <person name="Thomson T."/>
            <person name="Walk T."/>
            <person name="White J."/>
            <person name="Yandava C."/>
            <person name="Burger G."/>
            <person name="Gray M.W."/>
            <person name="Holland P.W.H."/>
            <person name="King N."/>
            <person name="Lang F.B.F."/>
            <person name="Roger A.J."/>
            <person name="Ruiz-Trillo I."/>
            <person name="Lander E."/>
            <person name="Nusbaum C."/>
        </authorList>
    </citation>
    <scope>NUCLEOTIDE SEQUENCE [LARGE SCALE GENOMIC DNA]</scope>
    <source>
        <strain evidence="5 6">ATCC 50062</strain>
    </source>
</reference>
<dbReference type="STRING" id="461836.A0A0L0D919"/>
<organism evidence="5 6">
    <name type="scientific">Thecamonas trahens ATCC 50062</name>
    <dbReference type="NCBI Taxonomy" id="461836"/>
    <lineage>
        <taxon>Eukaryota</taxon>
        <taxon>Apusozoa</taxon>
        <taxon>Apusomonadida</taxon>
        <taxon>Apusomonadidae</taxon>
        <taxon>Thecamonas</taxon>
    </lineage>
</organism>
<evidence type="ECO:0000256" key="3">
    <source>
        <dbReference type="SAM" id="MobiDB-lite"/>
    </source>
</evidence>
<dbReference type="GO" id="GO:0003723">
    <property type="term" value="F:RNA binding"/>
    <property type="evidence" value="ECO:0007669"/>
    <property type="project" value="InterPro"/>
</dbReference>
<comment type="similarity">
    <text evidence="1">Belongs to the pseudouridine synthase RluA family.</text>
</comment>
<keyword evidence="2" id="KW-0175">Coiled coil</keyword>
<evidence type="ECO:0000259" key="4">
    <source>
        <dbReference type="Pfam" id="PF00849"/>
    </source>
</evidence>
<name>A0A0L0D919_THETB</name>
<evidence type="ECO:0000256" key="1">
    <source>
        <dbReference type="ARBA" id="ARBA00010876"/>
    </source>
</evidence>
<proteinExistence type="inferred from homology"/>
<dbReference type="InterPro" id="IPR006224">
    <property type="entry name" value="PsdUridine_synth_RluA-like_CS"/>
</dbReference>
<accession>A0A0L0D919</accession>
<dbReference type="InterPro" id="IPR020103">
    <property type="entry name" value="PsdUridine_synth_cat_dom_sf"/>
</dbReference>
<evidence type="ECO:0000313" key="6">
    <source>
        <dbReference type="Proteomes" id="UP000054408"/>
    </source>
</evidence>
<dbReference type="GeneID" id="25560306"/>
<sequence>MGRRKRRRESVGADEVENMGHNNALGSSSDPSSGPISDPNSGPSSDPSADLEAKGWWQELALCELLRRRLRKELGELEAAYMGSQEQCAEEMAHKGGRRCKMVAVRGLKRCHSHQPSPVTCPVDPSHKLKLRDYHGHVFMCRAAGADPQAGRPPRGDAHAPTVSTLAESGVAERLRVAYVDDALAVVHKPAGMLTASSRSGELQMMDELARVAPELVSPELQYVHRLDRDTSGLVVMARSKMAARELSLAFKSRLVSKAYVALACGDVDPAVLAAAKAAQVHPSEPCIGWPALQLEWDATHKALVVVSGLASHPDIRMLNVATPISSGVGKPAMTVVRVLRRGLESCDGSPLTLLAMYPLTGRTHQLRVHAAALGAPLLGDDVYNSEFGNRERYGDPAASILHLHAARVAFPHPTTREAIAVVGRPEMEVSRAWPRA</sequence>
<evidence type="ECO:0000313" key="5">
    <source>
        <dbReference type="EMBL" id="KNC48725.1"/>
    </source>
</evidence>
<feature type="domain" description="Pseudouridine synthase RsuA/RluA-like" evidence="4">
    <location>
        <begin position="184"/>
        <end position="373"/>
    </location>
</feature>
<dbReference type="InterPro" id="IPR050188">
    <property type="entry name" value="RluA_PseudoU_synthase"/>
</dbReference>
<dbReference type="PROSITE" id="PS01129">
    <property type="entry name" value="PSI_RLU"/>
    <property type="match status" value="1"/>
</dbReference>
<dbReference type="PANTHER" id="PTHR21600:SF87">
    <property type="entry name" value="RNA PSEUDOURIDYLATE SYNTHASE DOMAIN-CONTAINING PROTEIN 1"/>
    <property type="match status" value="1"/>
</dbReference>
<protein>
    <submittedName>
        <fullName evidence="5">Ribosomal large subunit pseudouridine synthase A</fullName>
    </submittedName>
</protein>
<gene>
    <name evidence="5" type="ORF">AMSG_00500</name>
</gene>
<dbReference type="Pfam" id="PF00849">
    <property type="entry name" value="PseudoU_synth_2"/>
    <property type="match status" value="1"/>
</dbReference>
<feature type="region of interest" description="Disordered" evidence="3">
    <location>
        <begin position="1"/>
        <end position="50"/>
    </location>
</feature>
<dbReference type="OrthoDB" id="418349at2759"/>
<keyword evidence="6" id="KW-1185">Reference proteome</keyword>
<dbReference type="EMBL" id="GL349434">
    <property type="protein sequence ID" value="KNC48725.1"/>
    <property type="molecule type" value="Genomic_DNA"/>
</dbReference>
<dbReference type="CDD" id="cd02869">
    <property type="entry name" value="PseudoU_synth_RluA_like"/>
    <property type="match status" value="1"/>
</dbReference>
<dbReference type="RefSeq" id="XP_013762777.1">
    <property type="nucleotide sequence ID" value="XM_013907323.1"/>
</dbReference>
<dbReference type="SUPFAM" id="SSF55120">
    <property type="entry name" value="Pseudouridine synthase"/>
    <property type="match status" value="1"/>
</dbReference>
<dbReference type="InterPro" id="IPR006145">
    <property type="entry name" value="PsdUridine_synth_RsuA/RluA"/>
</dbReference>
<dbReference type="GO" id="GO:0009982">
    <property type="term" value="F:pseudouridine synthase activity"/>
    <property type="evidence" value="ECO:0007669"/>
    <property type="project" value="InterPro"/>
</dbReference>
<dbReference type="AlphaFoldDB" id="A0A0L0D919"/>
<dbReference type="GO" id="GO:0000455">
    <property type="term" value="P:enzyme-directed rRNA pseudouridine synthesis"/>
    <property type="evidence" value="ECO:0007669"/>
    <property type="project" value="TreeGrafter"/>
</dbReference>